<evidence type="ECO:0000313" key="4">
    <source>
        <dbReference type="Proteomes" id="UP000472262"/>
    </source>
</evidence>
<protein>
    <recommendedName>
        <fullName evidence="2">C-type lectin domain-containing protein</fullName>
    </recommendedName>
</protein>
<evidence type="ECO:0000313" key="3">
    <source>
        <dbReference type="Ensembl" id="ENSSGRP00000022169.1"/>
    </source>
</evidence>
<dbReference type="InterPro" id="IPR016187">
    <property type="entry name" value="CTDL_fold"/>
</dbReference>
<reference evidence="3" key="2">
    <citation type="submission" date="2025-09" db="UniProtKB">
        <authorList>
            <consortium name="Ensembl"/>
        </authorList>
    </citation>
    <scope>IDENTIFICATION</scope>
</reference>
<dbReference type="OMA" id="NTHMARQ"/>
<dbReference type="InterPro" id="IPR050111">
    <property type="entry name" value="C-type_lectin/snaclec_domain"/>
</dbReference>
<dbReference type="Ensembl" id="ENSSGRT00000023922.1">
    <property type="protein sequence ID" value="ENSSGRP00000022169.1"/>
    <property type="gene ID" value="ENSSGRG00000013210.1"/>
</dbReference>
<proteinExistence type="predicted"/>
<dbReference type="PANTHER" id="PTHR22803">
    <property type="entry name" value="MANNOSE, PHOSPHOLIPASE, LECTIN RECEPTOR RELATED"/>
    <property type="match status" value="1"/>
</dbReference>
<name>A0A672LCJ2_SINGR</name>
<dbReference type="InParanoid" id="A0A672LCJ2"/>
<feature type="domain" description="C-type lectin" evidence="2">
    <location>
        <begin position="48"/>
        <end position="179"/>
    </location>
</feature>
<feature type="chain" id="PRO_5025561666" description="C-type lectin domain-containing protein" evidence="1">
    <location>
        <begin position="24"/>
        <end position="200"/>
    </location>
</feature>
<organism evidence="3 4">
    <name type="scientific">Sinocyclocheilus grahami</name>
    <name type="common">Dianchi golden-line fish</name>
    <name type="synonym">Barbus grahami</name>
    <dbReference type="NCBI Taxonomy" id="75366"/>
    <lineage>
        <taxon>Eukaryota</taxon>
        <taxon>Metazoa</taxon>
        <taxon>Chordata</taxon>
        <taxon>Craniata</taxon>
        <taxon>Vertebrata</taxon>
        <taxon>Euteleostomi</taxon>
        <taxon>Actinopterygii</taxon>
        <taxon>Neopterygii</taxon>
        <taxon>Teleostei</taxon>
        <taxon>Ostariophysi</taxon>
        <taxon>Cypriniformes</taxon>
        <taxon>Cyprinidae</taxon>
        <taxon>Cyprininae</taxon>
        <taxon>Sinocyclocheilus</taxon>
    </lineage>
</organism>
<dbReference type="Gene3D" id="3.10.100.10">
    <property type="entry name" value="Mannose-Binding Protein A, subunit A"/>
    <property type="match status" value="1"/>
</dbReference>
<dbReference type="PROSITE" id="PS50041">
    <property type="entry name" value="C_TYPE_LECTIN_2"/>
    <property type="match status" value="1"/>
</dbReference>
<dbReference type="SUPFAM" id="SSF56436">
    <property type="entry name" value="C-type lectin-like"/>
    <property type="match status" value="1"/>
</dbReference>
<keyword evidence="1" id="KW-0732">Signal</keyword>
<evidence type="ECO:0000256" key="1">
    <source>
        <dbReference type="SAM" id="SignalP"/>
    </source>
</evidence>
<dbReference type="AlphaFoldDB" id="A0A672LCJ2"/>
<evidence type="ECO:0000259" key="2">
    <source>
        <dbReference type="PROSITE" id="PS50041"/>
    </source>
</evidence>
<reference evidence="3" key="1">
    <citation type="submission" date="2025-08" db="UniProtKB">
        <authorList>
            <consortium name="Ensembl"/>
        </authorList>
    </citation>
    <scope>IDENTIFICATION</scope>
</reference>
<accession>A0A672LCJ2</accession>
<dbReference type="InterPro" id="IPR001304">
    <property type="entry name" value="C-type_lectin-like"/>
</dbReference>
<keyword evidence="4" id="KW-1185">Reference proteome</keyword>
<dbReference type="CDD" id="cd00037">
    <property type="entry name" value="CLECT"/>
    <property type="match status" value="1"/>
</dbReference>
<dbReference type="Pfam" id="PF00059">
    <property type="entry name" value="Lectin_C"/>
    <property type="match status" value="1"/>
</dbReference>
<dbReference type="SMART" id="SM00034">
    <property type="entry name" value="CLECT"/>
    <property type="match status" value="1"/>
</dbReference>
<dbReference type="Proteomes" id="UP000472262">
    <property type="component" value="Unassembled WGS sequence"/>
</dbReference>
<sequence>METNFLGLFHFALGSCLFQGSLSCWLCQGPPSTPAPGDRKCLPGWWPYGRYCYFTYNGKVGYSWPEARHICQEVNGGELASIHSRAEVEFVRNINYTKYRYIWIGLTRGGYADDPSVPHPLYEWAWTDLTSLGFTNWAPGEPNEAFHNGDVGKENCEEMYHDGTWNDNNCMQKRGFVCRHRQCRFTSFTLLHSDKLSNRF</sequence>
<dbReference type="InterPro" id="IPR016186">
    <property type="entry name" value="C-type_lectin-like/link_sf"/>
</dbReference>
<feature type="signal peptide" evidence="1">
    <location>
        <begin position="1"/>
        <end position="23"/>
    </location>
</feature>